<dbReference type="Pfam" id="PF09121">
    <property type="entry name" value="Tower"/>
    <property type="match status" value="1"/>
</dbReference>
<dbReference type="OrthoDB" id="21095at2759"/>
<dbReference type="PIRSF" id="PIRSF002397">
    <property type="entry name" value="BRCA2"/>
    <property type="match status" value="1"/>
</dbReference>
<evidence type="ECO:0000313" key="8">
    <source>
        <dbReference type="Ensembl" id="ENSTRUP00000015030.3"/>
    </source>
</evidence>
<feature type="domain" description="Tower" evidence="7">
    <location>
        <begin position="2220"/>
        <end position="2261"/>
    </location>
</feature>
<evidence type="ECO:0000256" key="2">
    <source>
        <dbReference type="ARBA" id="ARBA00022763"/>
    </source>
</evidence>
<feature type="region of interest" description="Disordered" evidence="6">
    <location>
        <begin position="883"/>
        <end position="905"/>
    </location>
</feature>
<keyword evidence="1" id="KW-0677">Repeat</keyword>
<feature type="region of interest" description="Disordered" evidence="6">
    <location>
        <begin position="1792"/>
        <end position="1821"/>
    </location>
</feature>
<dbReference type="Ensembl" id="ENSTRUT00000015099.3">
    <property type="protein sequence ID" value="ENSTRUP00000015030.3"/>
    <property type="gene ID" value="ENSTRUG00000006177.3"/>
</dbReference>
<dbReference type="InterPro" id="IPR002093">
    <property type="entry name" value="BRCA2_repeat"/>
</dbReference>
<evidence type="ECO:0000256" key="5">
    <source>
        <dbReference type="ARBA" id="ARBA00023204"/>
    </source>
</evidence>
<dbReference type="GO" id="GO:0005634">
    <property type="term" value="C:nucleus"/>
    <property type="evidence" value="ECO:0007669"/>
    <property type="project" value="TreeGrafter"/>
</dbReference>
<dbReference type="Gene3D" id="6.10.70.10">
    <property type="match status" value="1"/>
</dbReference>
<dbReference type="InterPro" id="IPR055077">
    <property type="entry name" value="BRCA2_TR2"/>
</dbReference>
<dbReference type="SUPFAM" id="SSF50249">
    <property type="entry name" value="Nucleic acid-binding proteins"/>
    <property type="match status" value="3"/>
</dbReference>
<feature type="region of interest" description="Disordered" evidence="6">
    <location>
        <begin position="2674"/>
        <end position="2699"/>
    </location>
</feature>
<feature type="compositionally biased region" description="Basic and acidic residues" evidence="6">
    <location>
        <begin position="1184"/>
        <end position="1199"/>
    </location>
</feature>
<feature type="compositionally biased region" description="Polar residues" evidence="6">
    <location>
        <begin position="1536"/>
        <end position="1553"/>
    </location>
</feature>
<dbReference type="GO" id="GO:0042127">
    <property type="term" value="P:regulation of cell population proliferation"/>
    <property type="evidence" value="ECO:0007669"/>
    <property type="project" value="Ensembl"/>
</dbReference>
<feature type="region of interest" description="Disordered" evidence="6">
    <location>
        <begin position="300"/>
        <end position="352"/>
    </location>
</feature>
<reference evidence="8" key="2">
    <citation type="submission" date="2025-08" db="UniProtKB">
        <authorList>
            <consortium name="Ensembl"/>
        </authorList>
    </citation>
    <scope>IDENTIFICATION</scope>
</reference>
<dbReference type="SUPFAM" id="SSF81872">
    <property type="entry name" value="BRCA2 helical domain"/>
    <property type="match status" value="1"/>
</dbReference>
<evidence type="ECO:0000256" key="1">
    <source>
        <dbReference type="ARBA" id="ARBA00022737"/>
    </source>
</evidence>
<proteinExistence type="predicted"/>
<feature type="compositionally biased region" description="Polar residues" evidence="6">
    <location>
        <begin position="1792"/>
        <end position="1813"/>
    </location>
</feature>
<dbReference type="GO" id="GO:0007283">
    <property type="term" value="P:spermatogenesis"/>
    <property type="evidence" value="ECO:0007669"/>
    <property type="project" value="Ensembl"/>
</dbReference>
<dbReference type="CDD" id="cd04494">
    <property type="entry name" value="BRCA2DBD_OB2"/>
    <property type="match status" value="1"/>
</dbReference>
<dbReference type="Proteomes" id="UP000005226">
    <property type="component" value="Chromosome 11"/>
</dbReference>
<dbReference type="InterPro" id="IPR012340">
    <property type="entry name" value="NA-bd_OB-fold"/>
</dbReference>
<dbReference type="GO" id="GO:0048793">
    <property type="term" value="P:pronephros development"/>
    <property type="evidence" value="ECO:0007669"/>
    <property type="project" value="Ensembl"/>
</dbReference>
<dbReference type="InterPro" id="IPR036315">
    <property type="entry name" value="BRCA2_hlx_sf"/>
</dbReference>
<dbReference type="GO" id="GO:0072015">
    <property type="term" value="P:podocyte development"/>
    <property type="evidence" value="ECO:0007669"/>
    <property type="project" value="Ensembl"/>
</dbReference>
<feature type="region of interest" description="Disordered" evidence="6">
    <location>
        <begin position="1742"/>
        <end position="1762"/>
    </location>
</feature>
<dbReference type="Pfam" id="PF09103">
    <property type="entry name" value="BRCA-2_OB1"/>
    <property type="match status" value="1"/>
</dbReference>
<dbReference type="InterPro" id="IPR015188">
    <property type="entry name" value="BRCA2_OB_3"/>
</dbReference>
<dbReference type="PANTHER" id="PTHR11289">
    <property type="entry name" value="BREAST CANCER TYPE 2 SUSCEPTIBILITY PROTEIN BRCA2"/>
    <property type="match status" value="1"/>
</dbReference>
<dbReference type="GeneID" id="101079601"/>
<feature type="compositionally biased region" description="Polar residues" evidence="6">
    <location>
        <begin position="316"/>
        <end position="333"/>
    </location>
</feature>
<dbReference type="InterPro" id="IPR015252">
    <property type="entry name" value="BRCA2_hlx"/>
</dbReference>
<dbReference type="GO" id="GO:0006355">
    <property type="term" value="P:regulation of DNA-templated transcription"/>
    <property type="evidence" value="ECO:0007669"/>
    <property type="project" value="TreeGrafter"/>
</dbReference>
<dbReference type="Pfam" id="PF00634">
    <property type="entry name" value="BRCA2"/>
    <property type="match status" value="5"/>
</dbReference>
<dbReference type="eggNOG" id="KOG4751">
    <property type="taxonomic scope" value="Eukaryota"/>
</dbReference>
<organism evidence="8 9">
    <name type="scientific">Takifugu rubripes</name>
    <name type="common">Japanese pufferfish</name>
    <name type="synonym">Fugu rubripes</name>
    <dbReference type="NCBI Taxonomy" id="31033"/>
    <lineage>
        <taxon>Eukaryota</taxon>
        <taxon>Metazoa</taxon>
        <taxon>Chordata</taxon>
        <taxon>Craniata</taxon>
        <taxon>Vertebrata</taxon>
        <taxon>Euteleostomi</taxon>
        <taxon>Actinopterygii</taxon>
        <taxon>Neopterygii</taxon>
        <taxon>Teleostei</taxon>
        <taxon>Neoteleostei</taxon>
        <taxon>Acanthomorphata</taxon>
        <taxon>Eupercaria</taxon>
        <taxon>Tetraodontiformes</taxon>
        <taxon>Tetradontoidea</taxon>
        <taxon>Tetraodontidae</taxon>
        <taxon>Takifugu</taxon>
    </lineage>
</organism>
<evidence type="ECO:0000259" key="7">
    <source>
        <dbReference type="SMART" id="SM01341"/>
    </source>
</evidence>
<dbReference type="InterPro" id="IPR015187">
    <property type="entry name" value="BRCA2_OB_1"/>
</dbReference>
<dbReference type="Pfam" id="PF21318">
    <property type="entry name" value="BRCA2DBD_OB2"/>
    <property type="match status" value="1"/>
</dbReference>
<dbReference type="SMART" id="SM01341">
    <property type="entry name" value="Tower"/>
    <property type="match status" value="1"/>
</dbReference>
<dbReference type="GO" id="GO:0008585">
    <property type="term" value="P:female gonad development"/>
    <property type="evidence" value="ECO:0007669"/>
    <property type="project" value="Ensembl"/>
</dbReference>
<reference evidence="8" key="3">
    <citation type="submission" date="2025-09" db="UniProtKB">
        <authorList>
            <consortium name="Ensembl"/>
        </authorList>
    </citation>
    <scope>IDENTIFICATION</scope>
</reference>
<evidence type="ECO:0000256" key="3">
    <source>
        <dbReference type="ARBA" id="ARBA00023125"/>
    </source>
</evidence>
<dbReference type="InParanoid" id="H2SRJ3"/>
<dbReference type="CDD" id="cd04495">
    <property type="entry name" value="BRCA2DBD_OB3"/>
    <property type="match status" value="1"/>
</dbReference>
<dbReference type="STRING" id="31033.ENSTRUP00000015030"/>
<dbReference type="GO" id="GO:1905879">
    <property type="term" value="P:regulation of oogenesis"/>
    <property type="evidence" value="ECO:0007669"/>
    <property type="project" value="Ensembl"/>
</dbReference>
<dbReference type="GO" id="GO:0000724">
    <property type="term" value="P:double-strand break repair via homologous recombination"/>
    <property type="evidence" value="ECO:0007669"/>
    <property type="project" value="InterPro"/>
</dbReference>
<accession>H2SRJ3</accession>
<keyword evidence="3" id="KW-0238">DNA-binding</keyword>
<feature type="region of interest" description="Disordered" evidence="6">
    <location>
        <begin position="1504"/>
        <end position="1565"/>
    </location>
</feature>
<feature type="compositionally biased region" description="Low complexity" evidence="6">
    <location>
        <begin position="1554"/>
        <end position="1565"/>
    </location>
</feature>
<feature type="compositionally biased region" description="Polar residues" evidence="6">
    <location>
        <begin position="2605"/>
        <end position="2636"/>
    </location>
</feature>
<dbReference type="HOGENOM" id="CLU_008211_0_0_1"/>
<dbReference type="Gene3D" id="2.40.50.140">
    <property type="entry name" value="Nucleic acid-binding proteins"/>
    <property type="match status" value="3"/>
</dbReference>
<evidence type="ECO:0000313" key="9">
    <source>
        <dbReference type="Proteomes" id="UP000005226"/>
    </source>
</evidence>
<dbReference type="Pfam" id="PF22687">
    <property type="entry name" value="BRCA2_TR2"/>
    <property type="match status" value="1"/>
</dbReference>
<evidence type="ECO:0000256" key="4">
    <source>
        <dbReference type="ARBA" id="ARBA00023172"/>
    </source>
</evidence>
<protein>
    <submittedName>
        <fullName evidence="8">BRCA2 DNA repair associated</fullName>
    </submittedName>
</protein>
<dbReference type="PROSITE" id="PS50138">
    <property type="entry name" value="BRCA2_REPEAT"/>
    <property type="match status" value="10"/>
</dbReference>
<dbReference type="CTD" id="675"/>
<dbReference type="InterPro" id="IPR015525">
    <property type="entry name" value="BRCA2"/>
</dbReference>
<feature type="compositionally biased region" description="Polar residues" evidence="6">
    <location>
        <begin position="2678"/>
        <end position="2697"/>
    </location>
</feature>
<dbReference type="CDD" id="cd04493">
    <property type="entry name" value="BRCA2DBD_OB1"/>
    <property type="match status" value="1"/>
</dbReference>
<keyword evidence="2" id="KW-0227">DNA damage</keyword>
<feature type="region of interest" description="Disordered" evidence="6">
    <location>
        <begin position="2590"/>
        <end position="2636"/>
    </location>
</feature>
<evidence type="ECO:0000256" key="6">
    <source>
        <dbReference type="SAM" id="MobiDB-lite"/>
    </source>
</evidence>
<keyword evidence="9" id="KW-1185">Reference proteome</keyword>
<dbReference type="OMA" id="ICCGFTT"/>
<dbReference type="Pfam" id="PF09169">
    <property type="entry name" value="BRCA-2_helical"/>
    <property type="match status" value="1"/>
</dbReference>
<dbReference type="GO" id="GO:0007530">
    <property type="term" value="P:sex determination"/>
    <property type="evidence" value="ECO:0007669"/>
    <property type="project" value="Ensembl"/>
</dbReference>
<gene>
    <name evidence="8" type="primary">brca2</name>
</gene>
<dbReference type="InterPro" id="IPR048262">
    <property type="entry name" value="BRCA2_OB_2_dom"/>
</dbReference>
<feature type="region of interest" description="Disordered" evidence="6">
    <location>
        <begin position="1624"/>
        <end position="1680"/>
    </location>
</feature>
<feature type="region of interest" description="Disordered" evidence="6">
    <location>
        <begin position="217"/>
        <end position="256"/>
    </location>
</feature>
<dbReference type="InterPro" id="IPR015205">
    <property type="entry name" value="Tower_dom"/>
</dbReference>
<dbReference type="GO" id="GO:0003677">
    <property type="term" value="F:DNA binding"/>
    <property type="evidence" value="ECO:0007669"/>
    <property type="project" value="UniProtKB-KW"/>
</dbReference>
<feature type="compositionally biased region" description="Basic and acidic residues" evidence="6">
    <location>
        <begin position="300"/>
        <end position="315"/>
    </location>
</feature>
<feature type="region of interest" description="Disordered" evidence="6">
    <location>
        <begin position="1181"/>
        <end position="1209"/>
    </location>
</feature>
<dbReference type="GeneTree" id="ENSGT00390000003602"/>
<name>H2SRJ3_TAKRU</name>
<dbReference type="KEGG" id="tru:101079601"/>
<keyword evidence="4" id="KW-0233">DNA recombination</keyword>
<dbReference type="SUPFAM" id="SSF81878">
    <property type="entry name" value="BRCA2 tower domain"/>
    <property type="match status" value="1"/>
</dbReference>
<feature type="compositionally biased region" description="Basic and acidic residues" evidence="6">
    <location>
        <begin position="1658"/>
        <end position="1670"/>
    </location>
</feature>
<sequence length="2718" mass="299024">MRVNTAHRHDGHPTTFSTLLTSGMDFPSKNLYEVFKDEIWKDLGPLDPDWFQVLTLQALTNEGNISFQDDLCPNQEGHFKPAIDSQLFSTPKLFRHCQVLSPETEREQSLADGHENDRLPWMPMQSPCLLPKDGIHCPVYGGILGASQHFPSSHVKRISESLGAEIHPDISWTSSLNTPPPSTLILPKPDESPCPVSLSEERNVVLVRKLFPSLSNPSRAVVASPKNNNLTTVHKGDYRGGNDNPEGRNNSQGTCDWKQKLPDAIEDQELRSTVASVLEGAEDVLTVFFTNPSSTLKKVKTDRVKGKEMAQKTKDNSIPTDMGTSEHPVSSDETTAHRETEGHSPTAPLKTGDVRVTQWSPLSLSEILVSTGHTYEQNTSSKEEVKNLRAPEELQRDVDIGKQERPRVNTRHIGLTKKKRTFVYTVETPKRQNLAGIQSQKEESFPVIQQDVYVTTMAKEQVSGCSVKENDAKCQADLTEKSLHPSVKAKLQDLDISQLSKDFAQDFSQMPEPNFAKDTSDVFSPSACLSALKRANKKGQADISTERDVGNRSVIASNQKSLIDESAISDSGFQSAVGNGTHITASSLCETGIHKAASNEEIGNNCLGSKSIIPVMKNEECTSAKRNIHRMSLYEKDLGTKEKTYASTVASGFKTASNKGIHVLSDNLERAKHVFEESVSEPSSKGICLSKDELGLIHKSAKKTTSNSNRTLSLSGPHLTASQKADMTELCTLLEEADSQFEFTQFRTAETKEPWQENTTSSKKELDADLLTGINFDDSFSSDAEKHLMQDKKSDISSKLSQTCKSTSFSCDAVKVGKYSEDVLRISQGTSSAVSTEQHALDRENNLMLGFKTAGGNILKVSKQCLSKAKDLFADLEPHFQCGTSQSQQRSRMDSKMHNASTDSPARLLNEEQHNSAASNRRVMGGRDGTKNSNMHASKCQNGFQLASGKVISVSEKALQDAAAFFSDCGTVDNNSDTSVRHKEGAQPVGKSSFQKCKNVQGFKEKCLNRDITEFKKGNVSPTTGHTVLEDGTCGTSPSKAVSSPFTSTASRHIATSSLSATNPGPGFCSDVDMSEDTNRLAATQKLVPSLEKCGFQTASGKGVSISHEALRKAKTLLQDCGEDEGKIRKEQIHFKMPFAEPPARSSGFHTASGKATACSSEALQKAKALFSDISSNVETLQTNHDDRKRDHIENEPKIHCGFSTAGGGKVHISQKSLLKAQNLFKEFDSATENQEPDDSSKGCDIVDDRDDFSAKQREALAVVSRFHEMNRTNVCTNVPPAGHGFHMASGRKVSVSDEAMVKAKSLMDESVTLEGRTEYQKPKIDTFPSQNGGFQTASGRKVSVSDEAMMKAKSLLNEYVKLEGIEEDQKPKVDTFPAQNGGFQTAGGKGYNILSGALQKAKPLFSESEHVEDKPNHSKIPCLADSGKEISFSSVAPREEKAVSVSVEFSDSKQGEHEDALKNKEIIHHAFTTAGGARVHVSQKSLLKAKSLLNDIADGQTSFSNSCSTSQHDSENLLKSRNLSKASNKDVPSGVHSSNSLLMTKQKGQNTRSGVSPSSVGAGANMSRTLKTELSNVAIADKSSLLCFQSFDINDCSETQQAFLAQEALDCTKALLEDESLLLDDDPRPADRSADDRKRKRLVEDSDLTNHPPLKRRLLEEFDRTDDGSRGSTLIPEKCSPNGIMKDRRVFNYNRSFCPTITTPHGGENFKETRLQITTPTKASTLSDINEAPLQESTFIPPFLKNTRSGSPKGTVLKDNITTPSALIPPFKKLKKSSKTEEEDKHHFLTPITNQPAAPSSKKCTVSLTSNKPAEDSPQVALAETGNDELVMSPRRQAARGSENPAAEAECVRGTLSRVPFQHLHHFQLARDMQDMRIRKKKRQTIRPLPGSLFQKKSSGVARIPFKAAVNGKPPARYTAKPLCGLGVPLNVLEITSETAESFRFSLQHFVKLEPLMDKGGIQLADGGWLIPTNDGTAGKEEFYRALCDTPGVDPKLMSEEWVYNHYRWIVWKQASMERSFPEEMGSLCLTPEQVLLQLKYRYDIEVDHSRRPALRKIMEKDDTAAKTLVLCVCGVVFRGSSPKNKSFGDISTPGADPKVENPCAVVWLTDGWYSIKAQLDGPLTSMLHRGRLPVGGKLIIHGAQLVGSENACSPLEAPVSLMLKICANSSRPARWDSKLGFHRDPRPFLLPVSSLYSSGGPVGCVDIIILRSYPILWMERKPEGGTVFRSGRAEEKEARRYNIHKEKAMEILFDKIKAEFEKEEKGNRKPQRRRTINGQNITSLQDGEELYEAVGDDPAFLEAHLTEKQVEVLQNYKRLVMEKQQAELQDRYRRAVESAEDGVGGCPKRDVAPVWRLCIADSMGHSGRVYQLSLWRPPSELQALLKEGCRYKVYNLTTLDSKKQGGNATVQLTATKKTQFEHLQASEEWLSKHFQPRVATNFVRLQDPEFNPLCSEVDLTGYVITIIDGQGFSPAFYLADGKQNFVKVRCFSSFAQSGLEDVIKPRVLLALSNLQLRGQSTSPTPVVYAGDLTVFSTNPKEVHLQESFSQLKTLVQGQENFFVHAEEKLSQLMSDGLSAIASPAGQIQTPASTVKRRGDMTDVTCQQPGRSHRFSTPINRNSTAHSSAERNPSTIKKRKALDYLSHIPSPPPLSCLSTLSSPSVKKIFIPPRRTETPGTLKTVKTPNQKPSNTPVDDQWVNDEELAMIDTQALHVG</sequence>
<keyword evidence="5" id="KW-0234">DNA repair</keyword>
<reference evidence="8 9" key="1">
    <citation type="journal article" date="2011" name="Genome Biol. Evol.">
        <title>Integration of the genetic map and genome assembly of fugu facilitates insights into distinct features of genome evolution in teleosts and mammals.</title>
        <authorList>
            <person name="Kai W."/>
            <person name="Kikuchi K."/>
            <person name="Tohari S."/>
            <person name="Chew A.K."/>
            <person name="Tay A."/>
            <person name="Fujiwara A."/>
            <person name="Hosoya S."/>
            <person name="Suetake H."/>
            <person name="Naruse K."/>
            <person name="Brenner S."/>
            <person name="Suzuki Y."/>
            <person name="Venkatesh B."/>
        </authorList>
    </citation>
    <scope>NUCLEOTIDE SEQUENCE [LARGE SCALE GENOMIC DNA]</scope>
</reference>
<dbReference type="PANTHER" id="PTHR11289:SF0">
    <property type="entry name" value="BREAST CANCER TYPE 2 SUSCEPTIBILITY PROTEIN"/>
    <property type="match status" value="1"/>
</dbReference>
<feature type="compositionally biased region" description="Basic and acidic residues" evidence="6">
    <location>
        <begin position="1626"/>
        <end position="1638"/>
    </location>
</feature>
<dbReference type="RefSeq" id="XP_011606993.2">
    <property type="nucleotide sequence ID" value="XM_011608691.2"/>
</dbReference>
<dbReference type="Pfam" id="PF09104">
    <property type="entry name" value="BRCA-2_OB3"/>
    <property type="match status" value="1"/>
</dbReference>